<evidence type="ECO:0000313" key="2">
    <source>
        <dbReference type="Proteomes" id="UP000190648"/>
    </source>
</evidence>
<proteinExistence type="predicted"/>
<name>A0A1V4K3W6_PATFA</name>
<protein>
    <submittedName>
        <fullName evidence="1">Uncharacterized protein</fullName>
    </submittedName>
</protein>
<accession>A0A1V4K3W6</accession>
<evidence type="ECO:0000313" key="1">
    <source>
        <dbReference type="EMBL" id="OPJ79081.1"/>
    </source>
</evidence>
<sequence>MQNVFQNPLRFGRDFELHKSFFLIGKERDLMMKFIKIRLIAIKLQSAEIENSDGTITVTFPRRKHPVQ</sequence>
<comment type="caution">
    <text evidence="1">The sequence shown here is derived from an EMBL/GenBank/DDBJ whole genome shotgun (WGS) entry which is preliminary data.</text>
</comment>
<organism evidence="1 2">
    <name type="scientific">Patagioenas fasciata monilis</name>
    <dbReference type="NCBI Taxonomy" id="372326"/>
    <lineage>
        <taxon>Eukaryota</taxon>
        <taxon>Metazoa</taxon>
        <taxon>Chordata</taxon>
        <taxon>Craniata</taxon>
        <taxon>Vertebrata</taxon>
        <taxon>Euteleostomi</taxon>
        <taxon>Archelosauria</taxon>
        <taxon>Archosauria</taxon>
        <taxon>Dinosauria</taxon>
        <taxon>Saurischia</taxon>
        <taxon>Theropoda</taxon>
        <taxon>Coelurosauria</taxon>
        <taxon>Aves</taxon>
        <taxon>Neognathae</taxon>
        <taxon>Neoaves</taxon>
        <taxon>Columbimorphae</taxon>
        <taxon>Columbiformes</taxon>
        <taxon>Columbidae</taxon>
        <taxon>Patagioenas</taxon>
    </lineage>
</organism>
<keyword evidence="2" id="KW-1185">Reference proteome</keyword>
<dbReference type="Proteomes" id="UP000190648">
    <property type="component" value="Unassembled WGS sequence"/>
</dbReference>
<gene>
    <name evidence="1" type="ORF">AV530_005019</name>
</gene>
<dbReference type="EMBL" id="LSYS01004732">
    <property type="protein sequence ID" value="OPJ79081.1"/>
    <property type="molecule type" value="Genomic_DNA"/>
</dbReference>
<reference evidence="1 2" key="1">
    <citation type="submission" date="2016-02" db="EMBL/GenBank/DDBJ databases">
        <title>Band-tailed pigeon sequencing and assembly.</title>
        <authorList>
            <person name="Soares A.E."/>
            <person name="Novak B.J."/>
            <person name="Rice E.S."/>
            <person name="O'Connell B."/>
            <person name="Chang D."/>
            <person name="Weber S."/>
            <person name="Shapiro B."/>
        </authorList>
    </citation>
    <scope>NUCLEOTIDE SEQUENCE [LARGE SCALE GENOMIC DNA]</scope>
    <source>
        <strain evidence="1">BTP2013</strain>
        <tissue evidence="1">Blood</tissue>
    </source>
</reference>
<dbReference type="AlphaFoldDB" id="A0A1V4K3W6"/>